<evidence type="ECO:0000256" key="1">
    <source>
        <dbReference type="ARBA" id="ARBA00009091"/>
    </source>
</evidence>
<comment type="similarity">
    <text evidence="1">Belongs to the Skp family.</text>
</comment>
<dbReference type="RefSeq" id="WP_036790989.1">
    <property type="nucleotide sequence ID" value="NZ_JQZV01000013.1"/>
</dbReference>
<keyword evidence="3" id="KW-0175">Coiled coil</keyword>
<keyword evidence="2 4" id="KW-0732">Signal</keyword>
<proteinExistence type="inferred from homology"/>
<keyword evidence="6" id="KW-1185">Reference proteome</keyword>
<evidence type="ECO:0000256" key="2">
    <source>
        <dbReference type="ARBA" id="ARBA00022729"/>
    </source>
</evidence>
<feature type="coiled-coil region" evidence="3">
    <location>
        <begin position="36"/>
        <end position="103"/>
    </location>
</feature>
<dbReference type="PANTHER" id="PTHR35089:SF1">
    <property type="entry name" value="CHAPERONE PROTEIN SKP"/>
    <property type="match status" value="1"/>
</dbReference>
<dbReference type="EMBL" id="JQZV01000013">
    <property type="protein sequence ID" value="KGN91672.1"/>
    <property type="molecule type" value="Genomic_DNA"/>
</dbReference>
<dbReference type="InterPro" id="IPR005632">
    <property type="entry name" value="Chaperone_Skp"/>
</dbReference>
<comment type="caution">
    <text evidence="5">The sequence shown here is derived from an EMBL/GenBank/DDBJ whole genome shotgun (WGS) entry which is preliminary data.</text>
</comment>
<evidence type="ECO:0008006" key="7">
    <source>
        <dbReference type="Google" id="ProtNLM"/>
    </source>
</evidence>
<evidence type="ECO:0000313" key="5">
    <source>
        <dbReference type="EMBL" id="KGN91672.1"/>
    </source>
</evidence>
<dbReference type="SMART" id="SM00935">
    <property type="entry name" value="OmpH"/>
    <property type="match status" value="1"/>
</dbReference>
<reference evidence="5 6" key="1">
    <citation type="submission" date="2014-08" db="EMBL/GenBank/DDBJ databases">
        <title>Porphyromonas canoris strain:OH2762 Genome sequencing.</title>
        <authorList>
            <person name="Wallis C."/>
            <person name="Deusch O."/>
            <person name="O'Flynn C."/>
            <person name="Davis I."/>
            <person name="Jospin G."/>
            <person name="Darling A.E."/>
            <person name="Coil D.A."/>
            <person name="Alexiev A."/>
            <person name="Horsfall A."/>
            <person name="Kirkwood N."/>
            <person name="Harris S."/>
            <person name="Eisen J.A."/>
        </authorList>
    </citation>
    <scope>NUCLEOTIDE SEQUENCE [LARGE SCALE GENOMIC DNA]</scope>
    <source>
        <strain evidence="6">COT-108 OH2762</strain>
    </source>
</reference>
<name>A0ABR4XJV5_9PORP</name>
<dbReference type="SUPFAM" id="SSF111384">
    <property type="entry name" value="OmpH-like"/>
    <property type="match status" value="1"/>
</dbReference>
<dbReference type="Pfam" id="PF03938">
    <property type="entry name" value="OmpH"/>
    <property type="match status" value="1"/>
</dbReference>
<dbReference type="Gene3D" id="3.30.910.20">
    <property type="entry name" value="Skp domain"/>
    <property type="match status" value="1"/>
</dbReference>
<accession>A0ABR4XJV5</accession>
<sequence>MKTRLLALVVALLSICAVNAQEKYALIDSEYILSKMPQYKAATENLQKQAEKFQKEISGIQEKAAAMYKEYLKERPKLSEQLRTSREEAIVALEEKVQELQQKYFGPKGEMATLQEKEVKPIQDGIYEAVKHISLRRGYVLVLDRATTQGVIFATPEIDISNDVLKVLGISVSR</sequence>
<evidence type="ECO:0000256" key="3">
    <source>
        <dbReference type="SAM" id="Coils"/>
    </source>
</evidence>
<evidence type="ECO:0000313" key="6">
    <source>
        <dbReference type="Proteomes" id="UP000030101"/>
    </source>
</evidence>
<dbReference type="Proteomes" id="UP000030101">
    <property type="component" value="Unassembled WGS sequence"/>
</dbReference>
<feature type="signal peptide" evidence="4">
    <location>
        <begin position="1"/>
        <end position="20"/>
    </location>
</feature>
<feature type="chain" id="PRO_5046265753" description="Periplasmic chaperone for outer membrane proteins Skp" evidence="4">
    <location>
        <begin position="21"/>
        <end position="174"/>
    </location>
</feature>
<dbReference type="PANTHER" id="PTHR35089">
    <property type="entry name" value="CHAPERONE PROTEIN SKP"/>
    <property type="match status" value="1"/>
</dbReference>
<gene>
    <name evidence="5" type="ORF">HQ43_06110</name>
</gene>
<dbReference type="InterPro" id="IPR024930">
    <property type="entry name" value="Skp_dom_sf"/>
</dbReference>
<protein>
    <recommendedName>
        <fullName evidence="7">Periplasmic chaperone for outer membrane proteins Skp</fullName>
    </recommendedName>
</protein>
<organism evidence="5 6">
    <name type="scientific">Porphyromonas canoris</name>
    <dbReference type="NCBI Taxonomy" id="36875"/>
    <lineage>
        <taxon>Bacteria</taxon>
        <taxon>Pseudomonadati</taxon>
        <taxon>Bacteroidota</taxon>
        <taxon>Bacteroidia</taxon>
        <taxon>Bacteroidales</taxon>
        <taxon>Porphyromonadaceae</taxon>
        <taxon>Porphyromonas</taxon>
    </lineage>
</organism>
<evidence type="ECO:0000256" key="4">
    <source>
        <dbReference type="SAM" id="SignalP"/>
    </source>
</evidence>